<dbReference type="InterPro" id="IPR001433">
    <property type="entry name" value="OxRdtase_FAD/NAD-bd"/>
</dbReference>
<evidence type="ECO:0000256" key="4">
    <source>
        <dbReference type="ARBA" id="ARBA00023002"/>
    </source>
</evidence>
<dbReference type="EMBL" id="LAZR01000023">
    <property type="protein sequence ID" value="KKO04233.1"/>
    <property type="molecule type" value="Genomic_DNA"/>
</dbReference>
<keyword evidence="1" id="KW-0285">Flavoprotein</keyword>
<proteinExistence type="predicted"/>
<evidence type="ECO:0000256" key="3">
    <source>
        <dbReference type="ARBA" id="ARBA00022723"/>
    </source>
</evidence>
<name>A0A0F9VW70_9ZZZZ</name>
<feature type="domain" description="FAD-binding FR-type" evidence="8">
    <location>
        <begin position="6"/>
        <end position="108"/>
    </location>
</feature>
<dbReference type="GO" id="GO:0051537">
    <property type="term" value="F:2 iron, 2 sulfur cluster binding"/>
    <property type="evidence" value="ECO:0007669"/>
    <property type="project" value="UniProtKB-KW"/>
</dbReference>
<dbReference type="Gene3D" id="2.40.30.10">
    <property type="entry name" value="Translation factors"/>
    <property type="match status" value="1"/>
</dbReference>
<dbReference type="Pfam" id="PF00175">
    <property type="entry name" value="NAD_binding_1"/>
    <property type="match status" value="1"/>
</dbReference>
<dbReference type="Gene3D" id="3.40.50.80">
    <property type="entry name" value="Nucleotide-binding domain of ferredoxin-NADP reductase (FNR) module"/>
    <property type="match status" value="1"/>
</dbReference>
<dbReference type="PROSITE" id="PS51384">
    <property type="entry name" value="FAD_FR"/>
    <property type="match status" value="1"/>
</dbReference>
<sequence>MAANRELTIPVEVVSKTELAAGIFKFELMPTNDTELPEPDAGAHIYIEAPNGLERRYSLSQSPDVLDRYVICVKREENGEGGSKSLCDEAEAGTRLRISEPTNDFPLTGNPTRYIFIAGGIGITPIYSMIQTLRLSSGIPFKLYYLSRDSDHTAYVEEFSQPEYKGKVVIHHTQCSSGNRYDLWPVLEQPKGAYIYCCGPRELMEEVRDMTGHWSPSSVHFEDFAGAVAHQPNDKPFQVKITDTDETVHVLAEQTIIEALRANGYEVPSSCESGTCGTCRSRLLSGKADHRDLVLSEEEKEDQIMVCVSRAEGDEIEIELPRF</sequence>
<dbReference type="InterPro" id="IPR039261">
    <property type="entry name" value="FNR_nucleotide-bd"/>
</dbReference>
<dbReference type="SUPFAM" id="SSF63380">
    <property type="entry name" value="Riboflavin synthase domain-like"/>
    <property type="match status" value="1"/>
</dbReference>
<gene>
    <name evidence="9" type="ORF">LCGC14_0085910</name>
</gene>
<keyword evidence="5" id="KW-0408">Iron</keyword>
<evidence type="ECO:0008006" key="10">
    <source>
        <dbReference type="Google" id="ProtNLM"/>
    </source>
</evidence>
<keyword evidence="6" id="KW-0411">Iron-sulfur</keyword>
<dbReference type="PANTHER" id="PTHR47354">
    <property type="entry name" value="NADH OXIDOREDUCTASE HCR"/>
    <property type="match status" value="1"/>
</dbReference>
<protein>
    <recommendedName>
        <fullName evidence="10">2Fe-2S ferredoxin-type domain-containing protein</fullName>
    </recommendedName>
</protein>
<dbReference type="CDD" id="cd06185">
    <property type="entry name" value="PDR_like"/>
    <property type="match status" value="1"/>
</dbReference>
<dbReference type="Pfam" id="PF00111">
    <property type="entry name" value="Fer2"/>
    <property type="match status" value="1"/>
</dbReference>
<evidence type="ECO:0000259" key="8">
    <source>
        <dbReference type="PROSITE" id="PS51384"/>
    </source>
</evidence>
<dbReference type="SUPFAM" id="SSF52343">
    <property type="entry name" value="Ferredoxin reductase-like, C-terminal NADP-linked domain"/>
    <property type="match status" value="1"/>
</dbReference>
<dbReference type="CDD" id="cd00207">
    <property type="entry name" value="fer2"/>
    <property type="match status" value="1"/>
</dbReference>
<dbReference type="InterPro" id="IPR001041">
    <property type="entry name" value="2Fe-2S_ferredoxin-type"/>
</dbReference>
<evidence type="ECO:0000256" key="5">
    <source>
        <dbReference type="ARBA" id="ARBA00023004"/>
    </source>
</evidence>
<dbReference type="InterPro" id="IPR012675">
    <property type="entry name" value="Beta-grasp_dom_sf"/>
</dbReference>
<dbReference type="PANTHER" id="PTHR47354:SF1">
    <property type="entry name" value="CARNITINE MONOOXYGENASE REDUCTASE SUBUNIT"/>
    <property type="match status" value="1"/>
</dbReference>
<dbReference type="PROSITE" id="PS51085">
    <property type="entry name" value="2FE2S_FER_2"/>
    <property type="match status" value="1"/>
</dbReference>
<dbReference type="PROSITE" id="PS00197">
    <property type="entry name" value="2FE2S_FER_1"/>
    <property type="match status" value="1"/>
</dbReference>
<reference evidence="9" key="1">
    <citation type="journal article" date="2015" name="Nature">
        <title>Complex archaea that bridge the gap between prokaryotes and eukaryotes.</title>
        <authorList>
            <person name="Spang A."/>
            <person name="Saw J.H."/>
            <person name="Jorgensen S.L."/>
            <person name="Zaremba-Niedzwiedzka K."/>
            <person name="Martijn J."/>
            <person name="Lind A.E."/>
            <person name="van Eijk R."/>
            <person name="Schleper C."/>
            <person name="Guy L."/>
            <person name="Ettema T.J."/>
        </authorList>
    </citation>
    <scope>NUCLEOTIDE SEQUENCE</scope>
</reference>
<dbReference type="InterPro" id="IPR017938">
    <property type="entry name" value="Riboflavin_synthase-like_b-brl"/>
</dbReference>
<dbReference type="InterPro" id="IPR017927">
    <property type="entry name" value="FAD-bd_FR_type"/>
</dbReference>
<feature type="domain" description="2Fe-2S ferredoxin-type" evidence="7">
    <location>
        <begin position="237"/>
        <end position="323"/>
    </location>
</feature>
<accession>A0A0F9VW70</accession>
<evidence type="ECO:0000256" key="1">
    <source>
        <dbReference type="ARBA" id="ARBA00022630"/>
    </source>
</evidence>
<dbReference type="InterPro" id="IPR036010">
    <property type="entry name" value="2Fe-2S_ferredoxin-like_sf"/>
</dbReference>
<dbReference type="PRINTS" id="PR00409">
    <property type="entry name" value="PHDIOXRDTASE"/>
</dbReference>
<evidence type="ECO:0000256" key="2">
    <source>
        <dbReference type="ARBA" id="ARBA00022714"/>
    </source>
</evidence>
<keyword evidence="2" id="KW-0001">2Fe-2S</keyword>
<dbReference type="InterPro" id="IPR006058">
    <property type="entry name" value="2Fe2S_fd_BS"/>
</dbReference>
<evidence type="ECO:0000313" key="9">
    <source>
        <dbReference type="EMBL" id="KKO04233.1"/>
    </source>
</evidence>
<comment type="caution">
    <text evidence="9">The sequence shown here is derived from an EMBL/GenBank/DDBJ whole genome shotgun (WGS) entry which is preliminary data.</text>
</comment>
<evidence type="ECO:0000256" key="6">
    <source>
        <dbReference type="ARBA" id="ARBA00023014"/>
    </source>
</evidence>
<dbReference type="AlphaFoldDB" id="A0A0F9VW70"/>
<dbReference type="Gene3D" id="3.10.20.30">
    <property type="match status" value="1"/>
</dbReference>
<evidence type="ECO:0000259" key="7">
    <source>
        <dbReference type="PROSITE" id="PS51085"/>
    </source>
</evidence>
<dbReference type="GO" id="GO:0046872">
    <property type="term" value="F:metal ion binding"/>
    <property type="evidence" value="ECO:0007669"/>
    <property type="project" value="UniProtKB-KW"/>
</dbReference>
<dbReference type="GO" id="GO:0016491">
    <property type="term" value="F:oxidoreductase activity"/>
    <property type="evidence" value="ECO:0007669"/>
    <property type="project" value="UniProtKB-KW"/>
</dbReference>
<keyword evidence="4" id="KW-0560">Oxidoreductase</keyword>
<organism evidence="9">
    <name type="scientific">marine sediment metagenome</name>
    <dbReference type="NCBI Taxonomy" id="412755"/>
    <lineage>
        <taxon>unclassified sequences</taxon>
        <taxon>metagenomes</taxon>
        <taxon>ecological metagenomes</taxon>
    </lineage>
</organism>
<dbReference type="InterPro" id="IPR050415">
    <property type="entry name" value="MRET"/>
</dbReference>
<dbReference type="SUPFAM" id="SSF54292">
    <property type="entry name" value="2Fe-2S ferredoxin-like"/>
    <property type="match status" value="1"/>
</dbReference>
<keyword evidence="3" id="KW-0479">Metal-binding</keyword>